<comment type="caution">
    <text evidence="1">The sequence shown here is derived from an EMBL/GenBank/DDBJ whole genome shotgun (WGS) entry which is preliminary data.</text>
</comment>
<gene>
    <name evidence="1" type="ORF">GKZ28_09140</name>
</gene>
<organism evidence="1 2">
    <name type="scientific">Clostridium chromiireducens</name>
    <dbReference type="NCBI Taxonomy" id="225345"/>
    <lineage>
        <taxon>Bacteria</taxon>
        <taxon>Bacillati</taxon>
        <taxon>Bacillota</taxon>
        <taxon>Clostridia</taxon>
        <taxon>Eubacteriales</taxon>
        <taxon>Clostridiaceae</taxon>
        <taxon>Clostridium</taxon>
    </lineage>
</organism>
<dbReference type="AlphaFoldDB" id="A0A964RLM0"/>
<dbReference type="EMBL" id="WSRQ01000011">
    <property type="protein sequence ID" value="MVX63858.1"/>
    <property type="molecule type" value="Genomic_DNA"/>
</dbReference>
<evidence type="ECO:0000313" key="1">
    <source>
        <dbReference type="EMBL" id="MVX63858.1"/>
    </source>
</evidence>
<dbReference type="RefSeq" id="WP_160358933.1">
    <property type="nucleotide sequence ID" value="NZ_WSRQ01000011.1"/>
</dbReference>
<evidence type="ECO:0000313" key="2">
    <source>
        <dbReference type="Proteomes" id="UP000656077"/>
    </source>
</evidence>
<sequence length="56" mass="6337">MLKIRLTFVDDKEGITALGKFVSELENSFLIISKSSVYKGHGGSKYSNIYFDVDFK</sequence>
<accession>A0A964RLM0</accession>
<name>A0A964RLM0_9CLOT</name>
<reference evidence="1" key="1">
    <citation type="submission" date="2019-12" db="EMBL/GenBank/DDBJ databases">
        <title>Microbes associate with the intestines of laboratory mice.</title>
        <authorList>
            <person name="Navarre W."/>
            <person name="Wong E."/>
        </authorList>
    </citation>
    <scope>NUCLEOTIDE SEQUENCE</scope>
    <source>
        <strain evidence="1">NM79_F5</strain>
    </source>
</reference>
<dbReference type="Proteomes" id="UP000656077">
    <property type="component" value="Unassembled WGS sequence"/>
</dbReference>
<protein>
    <submittedName>
        <fullName evidence="1">Uncharacterized protein</fullName>
    </submittedName>
</protein>
<proteinExistence type="predicted"/>